<reference evidence="3" key="1">
    <citation type="journal article" date="2014" name="Int. J. Syst. Evol. Microbiol.">
        <title>Complete genome of a new Firmicutes species belonging to the dominant human colonic microbiota ('Ruminococcus bicirculans') reveals two chromosomes and a selective capacity to utilize plant glucans.</title>
        <authorList>
            <consortium name="NISC Comparative Sequencing Program"/>
            <person name="Wegmann U."/>
            <person name="Louis P."/>
            <person name="Goesmann A."/>
            <person name="Henrissat B."/>
            <person name="Duncan S.H."/>
            <person name="Flint H.J."/>
        </authorList>
    </citation>
    <scope>NUCLEOTIDE SEQUENCE</scope>
    <source>
        <strain evidence="3">NBRC 109915</strain>
    </source>
</reference>
<evidence type="ECO:0000259" key="1">
    <source>
        <dbReference type="Pfam" id="PF08279"/>
    </source>
</evidence>
<evidence type="ECO:0000313" key="4">
    <source>
        <dbReference type="Proteomes" id="UP001161388"/>
    </source>
</evidence>
<dbReference type="Proteomes" id="UP001161388">
    <property type="component" value="Unassembled WGS sequence"/>
</dbReference>
<dbReference type="EMBL" id="BSNL01000001">
    <property type="protein sequence ID" value="GLQ25372.1"/>
    <property type="molecule type" value="Genomic_DNA"/>
</dbReference>
<dbReference type="InterPro" id="IPR051534">
    <property type="entry name" value="CBASS_pafABC_assoc_protein"/>
</dbReference>
<name>A0ABQ5VFI3_9RHOB</name>
<accession>A0ABQ5VFI3</accession>
<dbReference type="PROSITE" id="PS52050">
    <property type="entry name" value="WYL"/>
    <property type="match status" value="1"/>
</dbReference>
<dbReference type="SUPFAM" id="SSF46785">
    <property type="entry name" value="Winged helix' DNA-binding domain"/>
    <property type="match status" value="1"/>
</dbReference>
<evidence type="ECO:0000259" key="2">
    <source>
        <dbReference type="Pfam" id="PF13280"/>
    </source>
</evidence>
<dbReference type="InterPro" id="IPR036388">
    <property type="entry name" value="WH-like_DNA-bd_sf"/>
</dbReference>
<feature type="domain" description="Helix-turn-helix type 11" evidence="1">
    <location>
        <begin position="6"/>
        <end position="59"/>
    </location>
</feature>
<dbReference type="RefSeq" id="WP_284369627.1">
    <property type="nucleotide sequence ID" value="NZ_BSNL01000001.1"/>
</dbReference>
<dbReference type="Gene3D" id="1.10.10.10">
    <property type="entry name" value="Winged helix-like DNA-binding domain superfamily/Winged helix DNA-binding domain"/>
    <property type="match status" value="1"/>
</dbReference>
<protein>
    <submittedName>
        <fullName evidence="3">Transcriptional regulator</fullName>
    </submittedName>
</protein>
<sequence>MSKSSRLFEIIQLLRAAKAPLLAQQMADSLEVSKRTIYRDIATLQAMQTPIYGEAGIGYVMRKGYDLPPLNLDVEEAEAIAVGLSLIARTGDVGLWRAAGRAARKLNEVAPGTRRLVASSWGVADIETINLGTLRRAIREEQKVTLSYQDASGRPSNRTIWPLALIYYVDAVTIAAWCELRAALRHFRLDRVQGWSLAEEHFTGRGAALLAEWEATQKPETVLTRDF</sequence>
<dbReference type="Pfam" id="PF13280">
    <property type="entry name" value="WYL"/>
    <property type="match status" value="1"/>
</dbReference>
<dbReference type="InterPro" id="IPR026881">
    <property type="entry name" value="WYL_dom"/>
</dbReference>
<keyword evidence="4" id="KW-1185">Reference proteome</keyword>
<proteinExistence type="predicted"/>
<comment type="caution">
    <text evidence="3">The sequence shown here is derived from an EMBL/GenBank/DDBJ whole genome shotgun (WGS) entry which is preliminary data.</text>
</comment>
<evidence type="ECO:0000313" key="3">
    <source>
        <dbReference type="EMBL" id="GLQ25372.1"/>
    </source>
</evidence>
<organism evidence="3 4">
    <name type="scientific">Sulfitobacter pacificus</name>
    <dbReference type="NCBI Taxonomy" id="1499314"/>
    <lineage>
        <taxon>Bacteria</taxon>
        <taxon>Pseudomonadati</taxon>
        <taxon>Pseudomonadota</taxon>
        <taxon>Alphaproteobacteria</taxon>
        <taxon>Rhodobacterales</taxon>
        <taxon>Roseobacteraceae</taxon>
        <taxon>Sulfitobacter</taxon>
    </lineage>
</organism>
<gene>
    <name evidence="3" type="ORF">GCM10007927_01750</name>
</gene>
<feature type="domain" description="WYL" evidence="2">
    <location>
        <begin position="131"/>
        <end position="195"/>
    </location>
</feature>
<dbReference type="InterPro" id="IPR036390">
    <property type="entry name" value="WH_DNA-bd_sf"/>
</dbReference>
<dbReference type="InterPro" id="IPR013196">
    <property type="entry name" value="HTH_11"/>
</dbReference>
<dbReference type="PANTHER" id="PTHR34580">
    <property type="match status" value="1"/>
</dbReference>
<reference evidence="3" key="2">
    <citation type="submission" date="2023-01" db="EMBL/GenBank/DDBJ databases">
        <title>Draft genome sequence of Sulfitobacter pacificus strain NBRC 109915.</title>
        <authorList>
            <person name="Sun Q."/>
            <person name="Mori K."/>
        </authorList>
    </citation>
    <scope>NUCLEOTIDE SEQUENCE</scope>
    <source>
        <strain evidence="3">NBRC 109915</strain>
    </source>
</reference>
<dbReference type="Pfam" id="PF08279">
    <property type="entry name" value="HTH_11"/>
    <property type="match status" value="1"/>
</dbReference>
<dbReference type="PANTHER" id="PTHR34580:SF3">
    <property type="entry name" value="PROTEIN PAFB"/>
    <property type="match status" value="1"/>
</dbReference>